<gene>
    <name evidence="5" type="ORF">GCM10011487_36600</name>
</gene>
<keyword evidence="6" id="KW-1185">Reference proteome</keyword>
<feature type="binding site" evidence="4">
    <location>
        <position position="210"/>
    </location>
    <ligand>
        <name>pyruvate</name>
        <dbReference type="ChEBI" id="CHEBI:15361"/>
    </ligand>
</feature>
<organism evidence="5 6">
    <name type="scientific">Steroidobacter agaridevorans</name>
    <dbReference type="NCBI Taxonomy" id="2695856"/>
    <lineage>
        <taxon>Bacteria</taxon>
        <taxon>Pseudomonadati</taxon>
        <taxon>Pseudomonadota</taxon>
        <taxon>Gammaproteobacteria</taxon>
        <taxon>Steroidobacterales</taxon>
        <taxon>Steroidobacteraceae</taxon>
        <taxon>Steroidobacter</taxon>
    </lineage>
</organism>
<evidence type="ECO:0000313" key="6">
    <source>
        <dbReference type="Proteomes" id="UP000445000"/>
    </source>
</evidence>
<dbReference type="CDD" id="cd00408">
    <property type="entry name" value="DHDPS-like"/>
    <property type="match status" value="1"/>
</dbReference>
<evidence type="ECO:0000313" key="5">
    <source>
        <dbReference type="EMBL" id="GFE81660.1"/>
    </source>
</evidence>
<evidence type="ECO:0000256" key="2">
    <source>
        <dbReference type="PIRNR" id="PIRNR001365"/>
    </source>
</evidence>
<dbReference type="Proteomes" id="UP000445000">
    <property type="component" value="Unassembled WGS sequence"/>
</dbReference>
<evidence type="ECO:0000256" key="3">
    <source>
        <dbReference type="PIRSR" id="PIRSR001365-1"/>
    </source>
</evidence>
<dbReference type="GO" id="GO:0008747">
    <property type="term" value="F:N-acetylneuraminate lyase activity"/>
    <property type="evidence" value="ECO:0007669"/>
    <property type="project" value="TreeGrafter"/>
</dbReference>
<dbReference type="GO" id="GO:0019262">
    <property type="term" value="P:N-acetylneuraminate catabolic process"/>
    <property type="evidence" value="ECO:0007669"/>
    <property type="project" value="TreeGrafter"/>
</dbReference>
<dbReference type="GO" id="GO:0005829">
    <property type="term" value="C:cytosol"/>
    <property type="evidence" value="ECO:0007669"/>
    <property type="project" value="TreeGrafter"/>
</dbReference>
<dbReference type="PIRSF" id="PIRSF001365">
    <property type="entry name" value="DHDPS"/>
    <property type="match status" value="1"/>
</dbReference>
<comment type="similarity">
    <text evidence="2">Belongs to the DapA family.</text>
</comment>
<dbReference type="InterPro" id="IPR013785">
    <property type="entry name" value="Aldolase_TIM"/>
</dbReference>
<evidence type="ECO:0000256" key="4">
    <source>
        <dbReference type="PIRSR" id="PIRSR001365-2"/>
    </source>
</evidence>
<comment type="caution">
    <text evidence="5">The sequence shown here is derived from an EMBL/GenBank/DDBJ whole genome shotgun (WGS) entry which is preliminary data.</text>
</comment>
<evidence type="ECO:0000256" key="1">
    <source>
        <dbReference type="ARBA" id="ARBA00023239"/>
    </source>
</evidence>
<feature type="active site" description="Proton donor/acceptor" evidence="3">
    <location>
        <position position="139"/>
    </location>
</feature>
<evidence type="ECO:0008006" key="7">
    <source>
        <dbReference type="Google" id="ProtNLM"/>
    </source>
</evidence>
<feature type="active site" description="Schiff-base intermediate with substrate" evidence="3">
    <location>
        <position position="167"/>
    </location>
</feature>
<dbReference type="AlphaFoldDB" id="A0A829YEL0"/>
<accession>A0A829YEL0</accession>
<dbReference type="EMBL" id="BLJN01000003">
    <property type="protein sequence ID" value="GFE81660.1"/>
    <property type="molecule type" value="Genomic_DNA"/>
</dbReference>
<proteinExistence type="inferred from homology"/>
<sequence length="306" mass="33635">MDRHSVQWRGYIPAITTPFTGDGALDLDALDRLLGWLHQEGMHGIIIGGTQGEWFTINQAERKQLMQAVGRKLSGKIPLIAGCSGYTSQEVAAHAKLAADHGFNGILVTPPPYMVPTDREILAFYREVNDQVSLPICVYNWPPGTNVDMSLDLLQQIAELSNVVAIKNSTADLRHFVDVFFALKDKVRVFGVPMNDLGILLVQQGADGTMGAGAVLGRELPGYFNAIWDDDIPRARRLGDRNEVLMRAWFNTDYTGRFGSAQAIFKAALNELGLPGGYPRRPLLPLEPEGVRVVRQTLVQLGKVSA</sequence>
<dbReference type="InterPro" id="IPR002220">
    <property type="entry name" value="DapA-like"/>
</dbReference>
<dbReference type="RefSeq" id="WP_161813273.1">
    <property type="nucleotide sequence ID" value="NZ_BLJN01000003.1"/>
</dbReference>
<protein>
    <recommendedName>
        <fullName evidence="7">Dihydrodipicolinate synthase family protein</fullName>
    </recommendedName>
</protein>
<dbReference type="Pfam" id="PF00701">
    <property type="entry name" value="DHDPS"/>
    <property type="match status" value="1"/>
</dbReference>
<dbReference type="Gene3D" id="3.20.20.70">
    <property type="entry name" value="Aldolase class I"/>
    <property type="match status" value="1"/>
</dbReference>
<name>A0A829YEL0_9GAMM</name>
<dbReference type="SUPFAM" id="SSF51569">
    <property type="entry name" value="Aldolase"/>
    <property type="match status" value="1"/>
</dbReference>
<dbReference type="PANTHER" id="PTHR42849">
    <property type="entry name" value="N-ACETYLNEURAMINATE LYASE"/>
    <property type="match status" value="1"/>
</dbReference>
<keyword evidence="1 2" id="KW-0456">Lyase</keyword>
<reference evidence="6" key="1">
    <citation type="submission" date="2020-01" db="EMBL/GenBank/DDBJ databases">
        <title>'Steroidobacter agaridevorans' sp. nov., agar-degrading bacteria isolated from rhizosphere soils.</title>
        <authorList>
            <person name="Ikenaga M."/>
            <person name="Kataoka M."/>
            <person name="Murouchi A."/>
            <person name="Katsuragi S."/>
            <person name="Sakai M."/>
        </authorList>
    </citation>
    <scope>NUCLEOTIDE SEQUENCE [LARGE SCALE GENOMIC DNA]</scope>
    <source>
        <strain evidence="6">YU21-B</strain>
    </source>
</reference>
<dbReference type="PANTHER" id="PTHR42849:SF1">
    <property type="entry name" value="N-ACETYLNEURAMINATE LYASE"/>
    <property type="match status" value="1"/>
</dbReference>
<dbReference type="PRINTS" id="PR00146">
    <property type="entry name" value="DHPICSNTHASE"/>
</dbReference>
<dbReference type="SMART" id="SM01130">
    <property type="entry name" value="DHDPS"/>
    <property type="match status" value="1"/>
</dbReference>